<sequence>MQYSISQDQNGTHLDWQHKNVSPEMIDWFWSNMEKGFLLWHPEEHEPLQWVIPPKHGNLIGAVHIAPQTWSDGKRQNLYIRFEDFNSVPDAIKQYIEYDHCIIVAGLGFGEGSLHVKEPLGYRIHQWQSDVQNSNSVGVIGKSNAFGWKKSENHEQGMIWAKHAGTEISNWGLFLPQLFDLYKVVKNTKYNPFMDLSVKRIDGVLQYKTAN</sequence>
<evidence type="ECO:0000313" key="2">
    <source>
        <dbReference type="Proteomes" id="UP000837932"/>
    </source>
</evidence>
<evidence type="ECO:0000313" key="1">
    <source>
        <dbReference type="EMBL" id="CAH0994345.1"/>
    </source>
</evidence>
<organism evidence="1 2">
    <name type="scientific">Emticicia aquatica</name>
    <dbReference type="NCBI Taxonomy" id="1681835"/>
    <lineage>
        <taxon>Bacteria</taxon>
        <taxon>Pseudomonadati</taxon>
        <taxon>Bacteroidota</taxon>
        <taxon>Cytophagia</taxon>
        <taxon>Cytophagales</taxon>
        <taxon>Leadbetterellaceae</taxon>
        <taxon>Emticicia</taxon>
    </lineage>
</organism>
<comment type="caution">
    <text evidence="1">The sequence shown here is derived from an EMBL/GenBank/DDBJ whole genome shotgun (WGS) entry which is preliminary data.</text>
</comment>
<dbReference type="EMBL" id="CAKLPY010000001">
    <property type="protein sequence ID" value="CAH0994345.1"/>
    <property type="molecule type" value="Genomic_DNA"/>
</dbReference>
<reference evidence="1" key="1">
    <citation type="submission" date="2021-12" db="EMBL/GenBank/DDBJ databases">
        <authorList>
            <person name="Rodrigo-Torres L."/>
            <person name="Arahal R. D."/>
            <person name="Lucena T."/>
        </authorList>
    </citation>
    <scope>NUCLEOTIDE SEQUENCE</scope>
    <source>
        <strain evidence="1">CECT 8858</strain>
    </source>
</reference>
<dbReference type="RefSeq" id="WP_238804093.1">
    <property type="nucleotide sequence ID" value="NZ_CAKLPY010000001.1"/>
</dbReference>
<proteinExistence type="predicted"/>
<gene>
    <name evidence="1" type="ORF">EMA8858_00454</name>
</gene>
<keyword evidence="2" id="KW-1185">Reference proteome</keyword>
<dbReference type="Proteomes" id="UP000837932">
    <property type="component" value="Unassembled WGS sequence"/>
</dbReference>
<name>A0ABN8ENB6_9BACT</name>
<protein>
    <submittedName>
        <fullName evidence="1">Uncharacterized protein</fullName>
    </submittedName>
</protein>
<accession>A0ABN8ENB6</accession>